<feature type="transmembrane region" description="Helical" evidence="1">
    <location>
        <begin position="14"/>
        <end position="32"/>
    </location>
</feature>
<sequence>MSSKKDQKRKENRFKYILISIFIAVLVIQFLFQDFITTGVLEVVVGVAVLANIFFMIELVEKLKLRKPWKEGLQTLSIVLLVLAIVTSYLLY</sequence>
<dbReference type="EMBL" id="JAARQN010000006">
    <property type="protein sequence ID" value="MBC1457870.1"/>
    <property type="molecule type" value="Genomic_DNA"/>
</dbReference>
<comment type="caution">
    <text evidence="2">The sequence shown here is derived from an EMBL/GenBank/DDBJ whole genome shotgun (WGS) entry which is preliminary data.</text>
</comment>
<keyword evidence="1" id="KW-0812">Transmembrane</keyword>
<evidence type="ECO:0000256" key="1">
    <source>
        <dbReference type="SAM" id="Phobius"/>
    </source>
</evidence>
<reference evidence="2 3" key="1">
    <citation type="submission" date="2020-03" db="EMBL/GenBank/DDBJ databases">
        <title>Soil Listeria distribution.</title>
        <authorList>
            <person name="Liao J."/>
            <person name="Wiedmann M."/>
        </authorList>
    </citation>
    <scope>NUCLEOTIDE SEQUENCE [LARGE SCALE GENOMIC DNA]</scope>
    <source>
        <strain evidence="2 3">FSL L7-1614</strain>
    </source>
</reference>
<dbReference type="AlphaFoldDB" id="A0A841YWT4"/>
<accession>A0A841YWT4</accession>
<keyword evidence="1" id="KW-1133">Transmembrane helix</keyword>
<dbReference type="Proteomes" id="UP000569903">
    <property type="component" value="Unassembled WGS sequence"/>
</dbReference>
<organism evidence="2 3">
    <name type="scientific">Listeria newyorkensis</name>
    <dbReference type="NCBI Taxonomy" id="1497681"/>
    <lineage>
        <taxon>Bacteria</taxon>
        <taxon>Bacillati</taxon>
        <taxon>Bacillota</taxon>
        <taxon>Bacilli</taxon>
        <taxon>Bacillales</taxon>
        <taxon>Listeriaceae</taxon>
        <taxon>Listeria</taxon>
    </lineage>
</organism>
<proteinExistence type="predicted"/>
<gene>
    <name evidence="2" type="ORF">HB850_08875</name>
</gene>
<protein>
    <submittedName>
        <fullName evidence="2">Uncharacterized protein</fullName>
    </submittedName>
</protein>
<feature type="transmembrane region" description="Helical" evidence="1">
    <location>
        <begin position="38"/>
        <end position="60"/>
    </location>
</feature>
<keyword evidence="1" id="KW-0472">Membrane</keyword>
<name>A0A841YWT4_9LIST</name>
<dbReference type="RefSeq" id="WP_185389123.1">
    <property type="nucleotide sequence ID" value="NZ_JAARQN010000006.1"/>
</dbReference>
<evidence type="ECO:0000313" key="3">
    <source>
        <dbReference type="Proteomes" id="UP000569903"/>
    </source>
</evidence>
<feature type="transmembrane region" description="Helical" evidence="1">
    <location>
        <begin position="72"/>
        <end position="91"/>
    </location>
</feature>
<evidence type="ECO:0000313" key="2">
    <source>
        <dbReference type="EMBL" id="MBC1457870.1"/>
    </source>
</evidence>